<reference evidence="3 5" key="1">
    <citation type="submission" date="2016-04" db="EMBL/GenBank/DDBJ databases">
        <title>Genome sequence of Methanosphaera cuniculi DSM 4103.</title>
        <authorList>
            <person name="Poehlein A."/>
            <person name="Seedorf H."/>
            <person name="Daniel R."/>
        </authorList>
    </citation>
    <scope>NUCLEOTIDE SEQUENCE [LARGE SCALE GENOMIC DNA]</scope>
    <source>
        <strain evidence="3 5">DSM 4103</strain>
    </source>
</reference>
<evidence type="ECO:0000313" key="2">
    <source>
        <dbReference type="EMBL" id="PAV06523.1"/>
    </source>
</evidence>
<feature type="transmembrane region" description="Helical" evidence="1">
    <location>
        <begin position="67"/>
        <end position="88"/>
    </location>
</feature>
<keyword evidence="4" id="KW-1185">Reference proteome</keyword>
<sequence length="277" mass="31010">MFEKLHDKGLQIHVLAIIIGTLVGILSVYVCVELNLAVFGFNICIIISPVIAGFVETVIAQYFTQKTSGAISAIILFVITNIIGWLVLPQELTFNIFTIGGLLMMLQAAFPLTMNCILIGLLLVLVTNFGRIIGYIVRKLHLNPQKNVMPLENIELKNNYGILIINEGIGVDIKKYFGMIVVEDIIKFKDKSSQETIEYMEGSLADKKLIKYKDYLKSKEFIINELESEAKKIGANAIINLKIEYTNYNQQLPPDMLIIAYGTAVLVDESYISNPIE</sequence>
<gene>
    <name evidence="2" type="ORF">ASJ82_04705</name>
    <name evidence="3" type="ORF">MSCUN_00790</name>
</gene>
<dbReference type="AlphaFoldDB" id="A0A2A2HBA3"/>
<proteinExistence type="predicted"/>
<feature type="transmembrane region" description="Helical" evidence="1">
    <location>
        <begin position="36"/>
        <end position="55"/>
    </location>
</feature>
<evidence type="ECO:0000256" key="1">
    <source>
        <dbReference type="SAM" id="Phobius"/>
    </source>
</evidence>
<comment type="caution">
    <text evidence="2">The sequence shown here is derived from an EMBL/GenBank/DDBJ whole genome shotgun (WGS) entry which is preliminary data.</text>
</comment>
<reference evidence="2 4" key="2">
    <citation type="journal article" date="2017" name="BMC Genomics">
        <title>Genomic analysis of methanogenic archaea reveals a shift towards energy conservation.</title>
        <authorList>
            <person name="Gilmore S.P."/>
            <person name="Henske J.K."/>
            <person name="Sexton J.A."/>
            <person name="Solomon K.V."/>
            <person name="Seppala S."/>
            <person name="Yoo J.I."/>
            <person name="Huyett L.M."/>
            <person name="Pressman A."/>
            <person name="Cogan J.Z."/>
            <person name="Kivenson V."/>
            <person name="Peng X."/>
            <person name="Tan Y."/>
            <person name="Valentine D.L."/>
            <person name="O'Malley M.A."/>
        </authorList>
    </citation>
    <scope>NUCLEOTIDE SEQUENCE [LARGE SCALE GENOMIC DNA]</scope>
    <source>
        <strain evidence="2 4">1R-7</strain>
    </source>
</reference>
<accession>A0A2A2HBA3</accession>
<dbReference type="InterPro" id="IPR035439">
    <property type="entry name" value="UPF0145_dom_sf"/>
</dbReference>
<organism evidence="2 4">
    <name type="scientific">Methanosphaera cuniculi</name>
    <dbReference type="NCBI Taxonomy" id="1077256"/>
    <lineage>
        <taxon>Archaea</taxon>
        <taxon>Methanobacteriati</taxon>
        <taxon>Methanobacteriota</taxon>
        <taxon>Methanomada group</taxon>
        <taxon>Methanobacteria</taxon>
        <taxon>Methanobacteriales</taxon>
        <taxon>Methanobacteriaceae</taxon>
        <taxon>Methanosphaera</taxon>
    </lineage>
</organism>
<feature type="transmembrane region" description="Helical" evidence="1">
    <location>
        <begin position="12"/>
        <end position="30"/>
    </location>
</feature>
<dbReference type="RefSeq" id="WP_095609377.1">
    <property type="nucleotide sequence ID" value="NZ_LMVN01000029.1"/>
</dbReference>
<dbReference type="OrthoDB" id="78231at2157"/>
<keyword evidence="1" id="KW-0812">Transmembrane</keyword>
<evidence type="ECO:0000313" key="5">
    <source>
        <dbReference type="Proteomes" id="UP000246004"/>
    </source>
</evidence>
<dbReference type="Proteomes" id="UP000246004">
    <property type="component" value="Unassembled WGS sequence"/>
</dbReference>
<keyword evidence="1" id="KW-1133">Transmembrane helix</keyword>
<dbReference type="SUPFAM" id="SSF117782">
    <property type="entry name" value="YbjQ-like"/>
    <property type="match status" value="1"/>
</dbReference>
<dbReference type="InterPro" id="IPR002765">
    <property type="entry name" value="UPF0145_YbjQ-like"/>
</dbReference>
<dbReference type="Proteomes" id="UP000217528">
    <property type="component" value="Unassembled WGS sequence"/>
</dbReference>
<feature type="transmembrane region" description="Helical" evidence="1">
    <location>
        <begin position="108"/>
        <end position="129"/>
    </location>
</feature>
<dbReference type="EMBL" id="LMVN01000029">
    <property type="protein sequence ID" value="PAV06523.1"/>
    <property type="molecule type" value="Genomic_DNA"/>
</dbReference>
<protein>
    <submittedName>
        <fullName evidence="2">Uncharacterized protein</fullName>
    </submittedName>
</protein>
<dbReference type="Pfam" id="PF01906">
    <property type="entry name" value="YbjQ_1"/>
    <property type="match status" value="1"/>
</dbReference>
<dbReference type="EMBL" id="LWMS01000002">
    <property type="protein sequence ID" value="PWL09018.1"/>
    <property type="molecule type" value="Genomic_DNA"/>
</dbReference>
<evidence type="ECO:0000313" key="3">
    <source>
        <dbReference type="EMBL" id="PWL09018.1"/>
    </source>
</evidence>
<name>A0A2A2HBA3_9EURY</name>
<evidence type="ECO:0000313" key="4">
    <source>
        <dbReference type="Proteomes" id="UP000217528"/>
    </source>
</evidence>
<dbReference type="Gene3D" id="3.30.110.70">
    <property type="entry name" value="Hypothetical protein apc22750. Chain B"/>
    <property type="match status" value="1"/>
</dbReference>
<keyword evidence="1" id="KW-0472">Membrane</keyword>